<dbReference type="AlphaFoldDB" id="A0A0D6JNC4"/>
<organism evidence="2 3">
    <name type="scientific">Haloferax massiliensis</name>
    <dbReference type="NCBI Taxonomy" id="1476858"/>
    <lineage>
        <taxon>Archaea</taxon>
        <taxon>Methanobacteriati</taxon>
        <taxon>Methanobacteriota</taxon>
        <taxon>Stenosarchaea group</taxon>
        <taxon>Halobacteria</taxon>
        <taxon>Halobacteriales</taxon>
        <taxon>Haloferacaceae</taxon>
        <taxon>Haloferax</taxon>
    </lineage>
</organism>
<name>A0A0D6JNC4_9EURY</name>
<feature type="region of interest" description="Disordered" evidence="1">
    <location>
        <begin position="1"/>
        <end position="20"/>
    </location>
</feature>
<evidence type="ECO:0000313" key="3">
    <source>
        <dbReference type="Proteomes" id="UP000198902"/>
    </source>
</evidence>
<evidence type="ECO:0000313" key="2">
    <source>
        <dbReference type="EMBL" id="CQR49105.1"/>
    </source>
</evidence>
<gene>
    <name evidence="2" type="ORF">BN996_00561</name>
</gene>
<proteinExistence type="predicted"/>
<dbReference type="EMBL" id="CSTE01000001">
    <property type="protein sequence ID" value="CQR49105.1"/>
    <property type="molecule type" value="Genomic_DNA"/>
</dbReference>
<sequence length="35" mass="3887">MNWKHRRDMTKAESKKHEATAGTNWSFIAALAGAA</sequence>
<feature type="compositionally biased region" description="Basic and acidic residues" evidence="1">
    <location>
        <begin position="9"/>
        <end position="19"/>
    </location>
</feature>
<keyword evidence="3" id="KW-1185">Reference proteome</keyword>
<evidence type="ECO:0000256" key="1">
    <source>
        <dbReference type="SAM" id="MobiDB-lite"/>
    </source>
</evidence>
<protein>
    <submittedName>
        <fullName evidence="2">Uncharacterized protein</fullName>
    </submittedName>
</protein>
<reference evidence="3" key="1">
    <citation type="submission" date="2015-03" db="EMBL/GenBank/DDBJ databases">
        <authorList>
            <person name="Urmite Genomes"/>
        </authorList>
    </citation>
    <scope>NUCLEOTIDE SEQUENCE [LARGE SCALE GENOMIC DNA]</scope>
    <source>
        <strain evidence="3">Arc-Hr</strain>
    </source>
</reference>
<dbReference type="Proteomes" id="UP000198902">
    <property type="component" value="Unassembled WGS sequence"/>
</dbReference>
<accession>A0A0D6JNC4</accession>